<dbReference type="Proteomes" id="UP000774130">
    <property type="component" value="Unassembled WGS sequence"/>
</dbReference>
<evidence type="ECO:0000313" key="1">
    <source>
        <dbReference type="EMBL" id="MBV7390079.1"/>
    </source>
</evidence>
<dbReference type="EMBL" id="JAHUZB010000002">
    <property type="protein sequence ID" value="MBV7390079.1"/>
    <property type="molecule type" value="Genomic_DNA"/>
</dbReference>
<accession>A0ABS6TAZ6</accession>
<evidence type="ECO:0008006" key="3">
    <source>
        <dbReference type="Google" id="ProtNLM"/>
    </source>
</evidence>
<sequence length="116" mass="13768">MTLTINQILKLTGEKEFIWQPLKSWSVPLSEDFHFVQDGNFDLSNSFFAQYQEKTYLMPGYVVFIPDRDSFVIQYSLEEFSDQKLTPIESSQRKLFELKALIEYLDSTTPQDFFTW</sequence>
<proteinExistence type="predicted"/>
<name>A0ABS6TAZ6_9ENTE</name>
<organism evidence="1 2">
    <name type="scientific">Enterococcus alishanensis</name>
    <dbReference type="NCBI Taxonomy" id="1303817"/>
    <lineage>
        <taxon>Bacteria</taxon>
        <taxon>Bacillati</taxon>
        <taxon>Bacillota</taxon>
        <taxon>Bacilli</taxon>
        <taxon>Lactobacillales</taxon>
        <taxon>Enterococcaceae</taxon>
        <taxon>Enterococcus</taxon>
    </lineage>
</organism>
<reference evidence="1 2" key="1">
    <citation type="submission" date="2021-06" db="EMBL/GenBank/DDBJ databases">
        <title>Enterococcus alishanensis sp. nov., a novel lactic acid bacterium isolated from fresh coffee beans.</title>
        <authorList>
            <person name="Chen Y.-S."/>
        </authorList>
    </citation>
    <scope>NUCLEOTIDE SEQUENCE [LARGE SCALE GENOMIC DNA]</scope>
    <source>
        <strain evidence="1 2">ALS3</strain>
    </source>
</reference>
<evidence type="ECO:0000313" key="2">
    <source>
        <dbReference type="Proteomes" id="UP000774130"/>
    </source>
</evidence>
<comment type="caution">
    <text evidence="1">The sequence shown here is derived from an EMBL/GenBank/DDBJ whole genome shotgun (WGS) entry which is preliminary data.</text>
</comment>
<dbReference type="RefSeq" id="WP_218325132.1">
    <property type="nucleotide sequence ID" value="NZ_JAHUZB010000002.1"/>
</dbReference>
<keyword evidence="2" id="KW-1185">Reference proteome</keyword>
<gene>
    <name evidence="1" type="ORF">KUA55_05255</name>
</gene>
<protein>
    <recommendedName>
        <fullName evidence="3">AraC family transcriptional regulator</fullName>
    </recommendedName>
</protein>